<dbReference type="NCBIfam" id="NF005825">
    <property type="entry name" value="PRK07714.1"/>
    <property type="match status" value="1"/>
</dbReference>
<accession>A0A0U1QQS6</accession>
<protein>
    <submittedName>
        <fullName evidence="2">50S ribosomal protein L7</fullName>
    </submittedName>
</protein>
<feature type="domain" description="Ribosomal protein eL8/eL30/eS12/Gadd45" evidence="1">
    <location>
        <begin position="8"/>
        <end position="93"/>
    </location>
</feature>
<reference evidence="2 3" key="1">
    <citation type="journal article" date="2011" name="J. Bacteriol.">
        <title>Draft genome sequence of Sporolactobacillus inulinus strain CASD, an efficient D-lactic acid-producing bacterium with high-concentration lactate tolerance capability.</title>
        <authorList>
            <person name="Yu B."/>
            <person name="Su F."/>
            <person name="Wang L."/>
            <person name="Xu K."/>
            <person name="Zhao B."/>
            <person name="Xu P."/>
        </authorList>
    </citation>
    <scope>NUCLEOTIDE SEQUENCE [LARGE SCALE GENOMIC DNA]</scope>
    <source>
        <strain evidence="2 3">CASD</strain>
    </source>
</reference>
<dbReference type="RefSeq" id="WP_010026113.1">
    <property type="nucleotide sequence ID" value="NZ_AFVQ02000052.1"/>
</dbReference>
<dbReference type="Gene3D" id="3.30.1330.30">
    <property type="match status" value="1"/>
</dbReference>
<name>A0A0U1QQS6_9BACL</name>
<evidence type="ECO:0000313" key="2">
    <source>
        <dbReference type="EMBL" id="KLI03118.1"/>
    </source>
</evidence>
<dbReference type="EMBL" id="AFVQ02000052">
    <property type="protein sequence ID" value="KLI03118.1"/>
    <property type="molecule type" value="Genomic_DNA"/>
</dbReference>
<evidence type="ECO:0000259" key="1">
    <source>
        <dbReference type="Pfam" id="PF01248"/>
    </source>
</evidence>
<sequence length="106" mass="11489">MPNRNQWASFLGLAQRAGKVSSGEETVLRLIRQNKAKAVLLAADASDRTKKTITNKCDYYHVPLLTVPDREVLGQAIGQPSRVIIAVTDSGFAGQLIERIGPSSRG</sequence>
<dbReference type="InterPro" id="IPR004038">
    <property type="entry name" value="Ribosomal_eL8/eL30/eS12/Gad45"/>
</dbReference>
<dbReference type="OrthoDB" id="9794863at2"/>
<dbReference type="STRING" id="1069536.SINU_04350"/>
<evidence type="ECO:0000313" key="3">
    <source>
        <dbReference type="Proteomes" id="UP000035553"/>
    </source>
</evidence>
<dbReference type="AlphaFoldDB" id="A0A0U1QQS6"/>
<dbReference type="Proteomes" id="UP000035553">
    <property type="component" value="Unassembled WGS sequence"/>
</dbReference>
<keyword evidence="2" id="KW-0689">Ribosomal protein</keyword>
<organism evidence="2 3">
    <name type="scientific">Sporolactobacillus inulinus CASD</name>
    <dbReference type="NCBI Taxonomy" id="1069536"/>
    <lineage>
        <taxon>Bacteria</taxon>
        <taxon>Bacillati</taxon>
        <taxon>Bacillota</taxon>
        <taxon>Bacilli</taxon>
        <taxon>Bacillales</taxon>
        <taxon>Sporolactobacillaceae</taxon>
        <taxon>Sporolactobacillus</taxon>
    </lineage>
</organism>
<dbReference type="GO" id="GO:0005840">
    <property type="term" value="C:ribosome"/>
    <property type="evidence" value="ECO:0007669"/>
    <property type="project" value="UniProtKB-KW"/>
</dbReference>
<proteinExistence type="predicted"/>
<dbReference type="SUPFAM" id="SSF55315">
    <property type="entry name" value="L30e-like"/>
    <property type="match status" value="1"/>
</dbReference>
<keyword evidence="3" id="KW-1185">Reference proteome</keyword>
<dbReference type="Pfam" id="PF01248">
    <property type="entry name" value="Ribosomal_L7Ae"/>
    <property type="match status" value="1"/>
</dbReference>
<dbReference type="InterPro" id="IPR029064">
    <property type="entry name" value="Ribosomal_eL30-like_sf"/>
</dbReference>
<comment type="caution">
    <text evidence="2">The sequence shown here is derived from an EMBL/GenBank/DDBJ whole genome shotgun (WGS) entry which is preliminary data.</text>
</comment>
<gene>
    <name evidence="2" type="ORF">SINU_04350</name>
</gene>
<keyword evidence="2" id="KW-0687">Ribonucleoprotein</keyword>